<dbReference type="Proteomes" id="UP001138661">
    <property type="component" value="Unassembled WGS sequence"/>
</dbReference>
<dbReference type="RefSeq" id="WP_219502914.1">
    <property type="nucleotide sequence ID" value="NZ_JAHXDN010000003.1"/>
</dbReference>
<accession>A0A9X1FX44</accession>
<organism evidence="1 2">
    <name type="scientific">Roseobacter insulae</name>
    <dbReference type="NCBI Taxonomy" id="2859783"/>
    <lineage>
        <taxon>Bacteria</taxon>
        <taxon>Pseudomonadati</taxon>
        <taxon>Pseudomonadota</taxon>
        <taxon>Alphaproteobacteria</taxon>
        <taxon>Rhodobacterales</taxon>
        <taxon>Roseobacteraceae</taxon>
        <taxon>Roseobacter</taxon>
    </lineage>
</organism>
<gene>
    <name evidence="1" type="ORF">KX928_12680</name>
</gene>
<name>A0A9X1FX44_9RHOB</name>
<dbReference type="AlphaFoldDB" id="A0A9X1FX44"/>
<proteinExistence type="predicted"/>
<evidence type="ECO:0000313" key="2">
    <source>
        <dbReference type="Proteomes" id="UP001138661"/>
    </source>
</evidence>
<evidence type="ECO:0000313" key="1">
    <source>
        <dbReference type="EMBL" id="MBW4708640.1"/>
    </source>
</evidence>
<keyword evidence="2" id="KW-1185">Reference proteome</keyword>
<sequence>MTNWRLEMKEVETEKRRWSVLSHLEASKPTRSLSSDILIMGCRASGVPTTAEQMHDVLQWLQERQFITVESLGPMEVASITKEGREVAQRLRTVKGVLPFGLDG</sequence>
<comment type="caution">
    <text evidence="1">The sequence shown here is derived from an EMBL/GenBank/DDBJ whole genome shotgun (WGS) entry which is preliminary data.</text>
</comment>
<protein>
    <submittedName>
        <fullName evidence="1">Uncharacterized protein</fullName>
    </submittedName>
</protein>
<reference evidence="1" key="1">
    <citation type="submission" date="2021-07" db="EMBL/GenBank/DDBJ databases">
        <title>Roseobacter insulae sp. nov., isolated from a tidal flat.</title>
        <authorList>
            <person name="Park S."/>
            <person name="Yoon J.-H."/>
        </authorList>
    </citation>
    <scope>NUCLEOTIDE SEQUENCE</scope>
    <source>
        <strain evidence="1">YSTF-M11</strain>
    </source>
</reference>
<dbReference type="EMBL" id="JAHXDN010000003">
    <property type="protein sequence ID" value="MBW4708640.1"/>
    <property type="molecule type" value="Genomic_DNA"/>
</dbReference>